<dbReference type="Gene3D" id="3.40.50.300">
    <property type="entry name" value="P-loop containing nucleotide triphosphate hydrolases"/>
    <property type="match status" value="1"/>
</dbReference>
<sequence>MSNIQIAIDGPASSGKSTLAKRLAKRLHYVYLDTGAMYRCVTYLAQKAGVAAEDTPALRDLVDQMDVQFVTKENHQEVYVNQEEVTQVIRQEAVSREVSLYSALPYVREALVAKQQAFAQKEMGVVMDGRDIGTVVLKEAQLKIFLTASPEERGKRRYLENQAKGYSQQSLEEIIEEIKRRDDLDRNRSMSPLQPATDAIILDSSHLDLDQVEEEIMKLYEKCLK</sequence>
<dbReference type="GO" id="GO:0036431">
    <property type="term" value="F:dCMP kinase activity"/>
    <property type="evidence" value="ECO:0007669"/>
    <property type="project" value="InterPro"/>
</dbReference>
<evidence type="ECO:0000259" key="9">
    <source>
        <dbReference type="Pfam" id="PF02224"/>
    </source>
</evidence>
<evidence type="ECO:0000313" key="10">
    <source>
        <dbReference type="EMBL" id="PKY92219.1"/>
    </source>
</evidence>
<dbReference type="RefSeq" id="WP_101659606.1">
    <property type="nucleotide sequence ID" value="NZ_PKGZ01000001.1"/>
</dbReference>
<reference evidence="10 11" key="1">
    <citation type="submission" date="2017-12" db="EMBL/GenBank/DDBJ databases">
        <title>Phylogenetic diversity of female urinary microbiome.</title>
        <authorList>
            <person name="Thomas-White K."/>
            <person name="Wolfe A.J."/>
        </authorList>
    </citation>
    <scope>NUCLEOTIDE SEQUENCE [LARGE SCALE GENOMIC DNA]</scope>
    <source>
        <strain evidence="10 11">UMB0844</strain>
    </source>
</reference>
<dbReference type="EMBL" id="PKGZ01000001">
    <property type="protein sequence ID" value="PKY92219.1"/>
    <property type="molecule type" value="Genomic_DNA"/>
</dbReference>
<dbReference type="Proteomes" id="UP000234775">
    <property type="component" value="Unassembled WGS sequence"/>
</dbReference>
<comment type="caution">
    <text evidence="10">The sequence shown here is derived from an EMBL/GenBank/DDBJ whole genome shotgun (WGS) entry which is preliminary data.</text>
</comment>
<keyword evidence="4 8" id="KW-0418">Kinase</keyword>
<dbReference type="PANTHER" id="PTHR21299:SF2">
    <property type="entry name" value="CYTIDYLATE KINASE"/>
    <property type="match status" value="1"/>
</dbReference>
<evidence type="ECO:0000256" key="7">
    <source>
        <dbReference type="ARBA" id="ARBA00048478"/>
    </source>
</evidence>
<organism evidence="10 11">
    <name type="scientific">Aerococcus christensenii</name>
    <dbReference type="NCBI Taxonomy" id="87541"/>
    <lineage>
        <taxon>Bacteria</taxon>
        <taxon>Bacillati</taxon>
        <taxon>Bacillota</taxon>
        <taxon>Bacilli</taxon>
        <taxon>Lactobacillales</taxon>
        <taxon>Aerococcaceae</taxon>
        <taxon>Aerococcus</taxon>
    </lineage>
</organism>
<dbReference type="CDD" id="cd02020">
    <property type="entry name" value="CMPK"/>
    <property type="match status" value="1"/>
</dbReference>
<evidence type="ECO:0000256" key="6">
    <source>
        <dbReference type="ARBA" id="ARBA00047615"/>
    </source>
</evidence>
<dbReference type="InterPro" id="IPR027417">
    <property type="entry name" value="P-loop_NTPase"/>
</dbReference>
<dbReference type="EC" id="2.7.4.25" evidence="8"/>
<comment type="subcellular location">
    <subcellularLocation>
        <location evidence="8">Cytoplasm</location>
    </subcellularLocation>
</comment>
<evidence type="ECO:0000256" key="2">
    <source>
        <dbReference type="ARBA" id="ARBA00022679"/>
    </source>
</evidence>
<dbReference type="PANTHER" id="PTHR21299">
    <property type="entry name" value="CYTIDYLATE KINASE/PANTOATE-BETA-ALANINE LIGASE"/>
    <property type="match status" value="1"/>
</dbReference>
<protein>
    <recommendedName>
        <fullName evidence="8">Cytidylate kinase</fullName>
        <shortName evidence="8">CK</shortName>
        <ecNumber evidence="8">2.7.4.25</ecNumber>
    </recommendedName>
    <alternativeName>
        <fullName evidence="8">Cytidine monophosphate kinase</fullName>
        <shortName evidence="8">CMP kinase</shortName>
    </alternativeName>
</protein>
<evidence type="ECO:0000256" key="8">
    <source>
        <dbReference type="HAMAP-Rule" id="MF_00238"/>
    </source>
</evidence>
<dbReference type="InterPro" id="IPR011994">
    <property type="entry name" value="Cytidylate_kinase_dom"/>
</dbReference>
<name>A0A2I1K9D6_9LACT</name>
<dbReference type="Pfam" id="PF02224">
    <property type="entry name" value="Cytidylate_kin"/>
    <property type="match status" value="1"/>
</dbReference>
<dbReference type="InterPro" id="IPR003136">
    <property type="entry name" value="Cytidylate_kin"/>
</dbReference>
<dbReference type="NCBIfam" id="TIGR00017">
    <property type="entry name" value="cmk"/>
    <property type="match status" value="1"/>
</dbReference>
<evidence type="ECO:0000256" key="5">
    <source>
        <dbReference type="ARBA" id="ARBA00022840"/>
    </source>
</evidence>
<dbReference type="HAMAP" id="MF_00238">
    <property type="entry name" value="Cytidyl_kinase_type1"/>
    <property type="match status" value="1"/>
</dbReference>
<accession>A0A2I1K9D6</accession>
<evidence type="ECO:0000256" key="4">
    <source>
        <dbReference type="ARBA" id="ARBA00022777"/>
    </source>
</evidence>
<dbReference type="SUPFAM" id="SSF52540">
    <property type="entry name" value="P-loop containing nucleoside triphosphate hydrolases"/>
    <property type="match status" value="1"/>
</dbReference>
<comment type="similarity">
    <text evidence="1 8">Belongs to the cytidylate kinase family. Type 1 subfamily.</text>
</comment>
<evidence type="ECO:0000313" key="11">
    <source>
        <dbReference type="Proteomes" id="UP000234775"/>
    </source>
</evidence>
<dbReference type="GO" id="GO:0036430">
    <property type="term" value="F:CMP kinase activity"/>
    <property type="evidence" value="ECO:0007669"/>
    <property type="project" value="RHEA"/>
</dbReference>
<feature type="domain" description="Cytidylate kinase" evidence="9">
    <location>
        <begin position="6"/>
        <end position="221"/>
    </location>
</feature>
<dbReference type="GO" id="GO:0015949">
    <property type="term" value="P:nucleobase-containing small molecule interconversion"/>
    <property type="evidence" value="ECO:0007669"/>
    <property type="project" value="TreeGrafter"/>
</dbReference>
<keyword evidence="2 8" id="KW-0808">Transferase</keyword>
<evidence type="ECO:0000256" key="1">
    <source>
        <dbReference type="ARBA" id="ARBA00009427"/>
    </source>
</evidence>
<evidence type="ECO:0000256" key="3">
    <source>
        <dbReference type="ARBA" id="ARBA00022741"/>
    </source>
</evidence>
<gene>
    <name evidence="8" type="primary">cmk</name>
    <name evidence="10" type="ORF">CYJ27_01940</name>
</gene>
<comment type="catalytic activity">
    <reaction evidence="7 8">
        <text>CMP + ATP = CDP + ADP</text>
        <dbReference type="Rhea" id="RHEA:11600"/>
        <dbReference type="ChEBI" id="CHEBI:30616"/>
        <dbReference type="ChEBI" id="CHEBI:58069"/>
        <dbReference type="ChEBI" id="CHEBI:60377"/>
        <dbReference type="ChEBI" id="CHEBI:456216"/>
        <dbReference type="EC" id="2.7.4.25"/>
    </reaction>
</comment>
<dbReference type="GO" id="GO:0006220">
    <property type="term" value="P:pyrimidine nucleotide metabolic process"/>
    <property type="evidence" value="ECO:0007669"/>
    <property type="project" value="UniProtKB-UniRule"/>
</dbReference>
<keyword evidence="3 8" id="KW-0547">Nucleotide-binding</keyword>
<dbReference type="AlphaFoldDB" id="A0A2I1K9D6"/>
<proteinExistence type="inferred from homology"/>
<comment type="catalytic activity">
    <reaction evidence="6 8">
        <text>dCMP + ATP = dCDP + ADP</text>
        <dbReference type="Rhea" id="RHEA:25094"/>
        <dbReference type="ChEBI" id="CHEBI:30616"/>
        <dbReference type="ChEBI" id="CHEBI:57566"/>
        <dbReference type="ChEBI" id="CHEBI:58593"/>
        <dbReference type="ChEBI" id="CHEBI:456216"/>
        <dbReference type="EC" id="2.7.4.25"/>
    </reaction>
</comment>
<keyword evidence="11" id="KW-1185">Reference proteome</keyword>
<keyword evidence="5 8" id="KW-0067">ATP-binding</keyword>
<keyword evidence="8" id="KW-0963">Cytoplasm</keyword>
<dbReference type="GO" id="GO:0005829">
    <property type="term" value="C:cytosol"/>
    <property type="evidence" value="ECO:0007669"/>
    <property type="project" value="TreeGrafter"/>
</dbReference>
<feature type="binding site" evidence="8">
    <location>
        <begin position="10"/>
        <end position="18"/>
    </location>
    <ligand>
        <name>ATP</name>
        <dbReference type="ChEBI" id="CHEBI:30616"/>
    </ligand>
</feature>
<dbReference type="GO" id="GO:0005524">
    <property type="term" value="F:ATP binding"/>
    <property type="evidence" value="ECO:0007669"/>
    <property type="project" value="UniProtKB-UniRule"/>
</dbReference>